<dbReference type="RefSeq" id="WP_202244695.1">
    <property type="nucleotide sequence ID" value="NZ_JAESIY010000006.1"/>
</dbReference>
<evidence type="ECO:0000313" key="4">
    <source>
        <dbReference type="Proteomes" id="UP000659388"/>
    </source>
</evidence>
<name>A0A937F9R9_9BACT</name>
<reference evidence="3" key="1">
    <citation type="submission" date="2021-01" db="EMBL/GenBank/DDBJ databases">
        <title>Fulvivirga kasyanovii gen. nov., sp nov., a novel member of the phylum Bacteroidetes isolated from seawater in a mussel farm.</title>
        <authorList>
            <person name="Zhao L.-H."/>
            <person name="Wang Z.-J."/>
        </authorList>
    </citation>
    <scope>NUCLEOTIDE SEQUENCE</scope>
    <source>
        <strain evidence="3">2943</strain>
    </source>
</reference>
<accession>A0A937F9R9</accession>
<dbReference type="SMART" id="SM00248">
    <property type="entry name" value="ANK"/>
    <property type="match status" value="3"/>
</dbReference>
<dbReference type="EMBL" id="JAESIY010000006">
    <property type="protein sequence ID" value="MBL3656899.1"/>
    <property type="molecule type" value="Genomic_DNA"/>
</dbReference>
<evidence type="ECO:0000313" key="3">
    <source>
        <dbReference type="EMBL" id="MBL3656899.1"/>
    </source>
</evidence>
<keyword evidence="1" id="KW-0677">Repeat</keyword>
<evidence type="ECO:0000256" key="2">
    <source>
        <dbReference type="ARBA" id="ARBA00023043"/>
    </source>
</evidence>
<protein>
    <recommendedName>
        <fullName evidence="5">Ankyrin repeat domain-containing protein</fullName>
    </recommendedName>
</protein>
<dbReference type="InterPro" id="IPR050745">
    <property type="entry name" value="Multifunctional_regulatory"/>
</dbReference>
<proteinExistence type="predicted"/>
<sequence>MTLLEAINNKDYNKAAELVGESAKKDVKAALEQSFFFQNMHQHAAGLALLNALADKGLIELDVYEYNNLDTSILGKVISYFKWNDPTDSLEELKALLQKADNIDEPIRGTNLFSFAISQNVPVDVLKCMNEAGCDIQFVDDKGENYLHKVSVKDAQLASDYIEYLVSEGVDIDAANNWEQTPLLRQLTNSNTYSKATFIALLENGADPFVEVKGKNALELALAHLNEEQFEILENHGVSLDLEKQDNEQQSVVFRFLNSTSDSLSSTDETFFTKFLEIGFDPYQINKGNYQKEQTPLDLILDKKSEYLELFLEYVDFDPNVVDHEGNSSLHKVCNYNVNFEESKAKEVYKKVKLLVKAGADPSLQNNSGQTPQDLAAQDSKKYMTVEYLMKQS</sequence>
<comment type="caution">
    <text evidence="3">The sequence shown here is derived from an EMBL/GenBank/DDBJ whole genome shotgun (WGS) entry which is preliminary data.</text>
</comment>
<dbReference type="InterPro" id="IPR036770">
    <property type="entry name" value="Ankyrin_rpt-contain_sf"/>
</dbReference>
<evidence type="ECO:0008006" key="5">
    <source>
        <dbReference type="Google" id="ProtNLM"/>
    </source>
</evidence>
<gene>
    <name evidence="3" type="ORF">JL102_12200</name>
</gene>
<dbReference type="PANTHER" id="PTHR24189">
    <property type="entry name" value="MYOTROPHIN"/>
    <property type="match status" value="1"/>
</dbReference>
<keyword evidence="2" id="KW-0040">ANK repeat</keyword>
<dbReference type="InterPro" id="IPR002110">
    <property type="entry name" value="Ankyrin_rpt"/>
</dbReference>
<dbReference type="AlphaFoldDB" id="A0A937F9R9"/>
<keyword evidence="4" id="KW-1185">Reference proteome</keyword>
<dbReference type="Gene3D" id="1.25.40.20">
    <property type="entry name" value="Ankyrin repeat-containing domain"/>
    <property type="match status" value="2"/>
</dbReference>
<organism evidence="3 4">
    <name type="scientific">Fulvivirga sediminis</name>
    <dbReference type="NCBI Taxonomy" id="2803949"/>
    <lineage>
        <taxon>Bacteria</taxon>
        <taxon>Pseudomonadati</taxon>
        <taxon>Bacteroidota</taxon>
        <taxon>Cytophagia</taxon>
        <taxon>Cytophagales</taxon>
        <taxon>Fulvivirgaceae</taxon>
        <taxon>Fulvivirga</taxon>
    </lineage>
</organism>
<dbReference type="SUPFAM" id="SSF48403">
    <property type="entry name" value="Ankyrin repeat"/>
    <property type="match status" value="1"/>
</dbReference>
<dbReference type="PANTHER" id="PTHR24189:SF50">
    <property type="entry name" value="ANKYRIN REPEAT AND SOCS BOX PROTEIN 2"/>
    <property type="match status" value="1"/>
</dbReference>
<dbReference type="Proteomes" id="UP000659388">
    <property type="component" value="Unassembled WGS sequence"/>
</dbReference>
<evidence type="ECO:0000256" key="1">
    <source>
        <dbReference type="ARBA" id="ARBA00022737"/>
    </source>
</evidence>